<keyword evidence="2" id="KW-1185">Reference proteome</keyword>
<comment type="caution">
    <text evidence="1">The sequence shown here is derived from an EMBL/GenBank/DDBJ whole genome shotgun (WGS) entry which is preliminary data.</text>
</comment>
<evidence type="ECO:0000313" key="1">
    <source>
        <dbReference type="EMBL" id="EDY16738.1"/>
    </source>
</evidence>
<dbReference type="RefSeq" id="WP_006983022.1">
    <property type="nucleotide sequence ID" value="NZ_ABVL01000028.1"/>
</dbReference>
<protein>
    <submittedName>
        <fullName evidence="1">Uncharacterized protein</fullName>
    </submittedName>
</protein>
<accession>B4D9Y4</accession>
<proteinExistence type="predicted"/>
<sequence>MTRQELTKEFIKVERHADRIQFSVMEIPWGRWGNICHGVWVGVTSLPADSGPEEIQVAIDGLLDDPRYFKTCVECFELTPSDWMDGTICQNCGTLNYGAIYW</sequence>
<dbReference type="STRING" id="497964.CfE428DRAFT_5701"/>
<gene>
    <name evidence="1" type="ORF">CfE428DRAFT_5701</name>
</gene>
<dbReference type="EMBL" id="ABVL01000028">
    <property type="protein sequence ID" value="EDY16738.1"/>
    <property type="molecule type" value="Genomic_DNA"/>
</dbReference>
<organism evidence="1 2">
    <name type="scientific">Chthoniobacter flavus Ellin428</name>
    <dbReference type="NCBI Taxonomy" id="497964"/>
    <lineage>
        <taxon>Bacteria</taxon>
        <taxon>Pseudomonadati</taxon>
        <taxon>Verrucomicrobiota</taxon>
        <taxon>Spartobacteria</taxon>
        <taxon>Chthoniobacterales</taxon>
        <taxon>Chthoniobacteraceae</taxon>
        <taxon>Chthoniobacter</taxon>
    </lineage>
</organism>
<reference evidence="1 2" key="1">
    <citation type="journal article" date="2011" name="J. Bacteriol.">
        <title>Genome sequence of Chthoniobacter flavus Ellin428, an aerobic heterotrophic soil bacterium.</title>
        <authorList>
            <person name="Kant R."/>
            <person name="van Passel M.W."/>
            <person name="Palva A."/>
            <person name="Lucas S."/>
            <person name="Lapidus A."/>
            <person name="Glavina Del Rio T."/>
            <person name="Dalin E."/>
            <person name="Tice H."/>
            <person name="Bruce D."/>
            <person name="Goodwin L."/>
            <person name="Pitluck S."/>
            <person name="Larimer F.W."/>
            <person name="Land M.L."/>
            <person name="Hauser L."/>
            <person name="Sangwan P."/>
            <person name="de Vos W.M."/>
            <person name="Janssen P.H."/>
            <person name="Smidt H."/>
        </authorList>
    </citation>
    <scope>NUCLEOTIDE SEQUENCE [LARGE SCALE GENOMIC DNA]</scope>
    <source>
        <strain evidence="1 2">Ellin428</strain>
    </source>
</reference>
<dbReference type="Proteomes" id="UP000005824">
    <property type="component" value="Unassembled WGS sequence"/>
</dbReference>
<name>B4D9Y4_9BACT</name>
<evidence type="ECO:0000313" key="2">
    <source>
        <dbReference type="Proteomes" id="UP000005824"/>
    </source>
</evidence>
<dbReference type="AlphaFoldDB" id="B4D9Y4"/>
<dbReference type="InParanoid" id="B4D9Y4"/>